<accession>A0A317MSE9</accession>
<name>A0A317MSE9_9GAMM</name>
<dbReference type="NCBIfam" id="TIGR04215">
    <property type="entry name" value="choice_anch_A"/>
    <property type="match status" value="1"/>
</dbReference>
<keyword evidence="3" id="KW-1185">Reference proteome</keyword>
<evidence type="ECO:0000259" key="1">
    <source>
        <dbReference type="Pfam" id="PF20597"/>
    </source>
</evidence>
<reference evidence="2 3" key="1">
    <citation type="submission" date="2018-05" db="EMBL/GenBank/DDBJ databases">
        <title>Genomic Encyclopedia of Type Strains, Phase IV (KMG-IV): sequencing the most valuable type-strain genomes for metagenomic binning, comparative biology and taxonomic classification.</title>
        <authorList>
            <person name="Goeker M."/>
        </authorList>
    </citation>
    <scope>NUCLEOTIDE SEQUENCE [LARGE SCALE GENOMIC DNA]</scope>
    <source>
        <strain evidence="2 3">DSM 23606</strain>
    </source>
</reference>
<dbReference type="AlphaFoldDB" id="A0A317MSE9"/>
<organism evidence="2 3">
    <name type="scientific">Plasticicumulans acidivorans</name>
    <dbReference type="NCBI Taxonomy" id="886464"/>
    <lineage>
        <taxon>Bacteria</taxon>
        <taxon>Pseudomonadati</taxon>
        <taxon>Pseudomonadota</taxon>
        <taxon>Gammaproteobacteria</taxon>
        <taxon>Candidatus Competibacteraceae</taxon>
        <taxon>Plasticicumulans</taxon>
    </lineage>
</organism>
<evidence type="ECO:0000313" key="3">
    <source>
        <dbReference type="Proteomes" id="UP000246569"/>
    </source>
</evidence>
<dbReference type="Pfam" id="PF20597">
    <property type="entry name" value="pAdhesive_15"/>
    <property type="match status" value="1"/>
</dbReference>
<proteinExistence type="predicted"/>
<protein>
    <submittedName>
        <fullName evidence="2">Choice-of-anchor A domain-containing protein</fullName>
    </submittedName>
</protein>
<comment type="caution">
    <text evidence="2">The sequence shown here is derived from an EMBL/GenBank/DDBJ whole genome shotgun (WGS) entry which is preliminary data.</text>
</comment>
<gene>
    <name evidence="2" type="ORF">C7443_10872</name>
</gene>
<dbReference type="Proteomes" id="UP000246569">
    <property type="component" value="Unassembled WGS sequence"/>
</dbReference>
<dbReference type="EMBL" id="QGTJ01000008">
    <property type="protein sequence ID" value="PWV60143.1"/>
    <property type="molecule type" value="Genomic_DNA"/>
</dbReference>
<sequence>MLHLQILTQHKTLNGFNDRHPEFSKVDLPMKAASLPSFLVAGLLLCTAAQAGAGTLSATDILSQFNAVIFGSLTSSSEIEGRTFVGGNLSGSSSTYATRTLPASDYAALTVGGSITTSGWVNVNNSGSAVVAGNVSYMNMNGGSATIGGTVTGIVNGSAVTGVSLPIPDFKQTLLDFSAQLATMSANSAVTISGNTAIFSASPDADGTAVFTISDLDFFNNINQISFNLNGADTVIINVDVVTATIAANFLAGAATQIADNVIWNFADATELSFNTEFGGTVLAPNAHVSNSISIDGTLVADSLTQNGELHQYNFTGSIPSDPATPVSVDAPSTLALSGLAACALLGAARRRRPRLAA</sequence>
<dbReference type="InterPro" id="IPR026588">
    <property type="entry name" value="Choice_anch_A"/>
</dbReference>
<feature type="domain" description="Choice-of-anchor A" evidence="1">
    <location>
        <begin position="59"/>
        <end position="311"/>
    </location>
</feature>
<dbReference type="OrthoDB" id="8775303at2"/>
<evidence type="ECO:0000313" key="2">
    <source>
        <dbReference type="EMBL" id="PWV60143.1"/>
    </source>
</evidence>